<dbReference type="EMBL" id="CP016896">
    <property type="protein sequence ID" value="APV37061.1"/>
    <property type="molecule type" value="Genomic_DNA"/>
</dbReference>
<dbReference type="InterPro" id="IPR018060">
    <property type="entry name" value="HTH_AraC"/>
</dbReference>
<gene>
    <name evidence="5" type="ORF">BEN76_13995</name>
</gene>
<evidence type="ECO:0000259" key="4">
    <source>
        <dbReference type="PROSITE" id="PS01124"/>
    </source>
</evidence>
<keyword evidence="1" id="KW-0805">Transcription regulation</keyword>
<proteinExistence type="predicted"/>
<organism evidence="5 6">
    <name type="scientific">Acinetobacter soli</name>
    <dbReference type="NCBI Taxonomy" id="487316"/>
    <lineage>
        <taxon>Bacteria</taxon>
        <taxon>Pseudomonadati</taxon>
        <taxon>Pseudomonadota</taxon>
        <taxon>Gammaproteobacteria</taxon>
        <taxon>Moraxellales</taxon>
        <taxon>Moraxellaceae</taxon>
        <taxon>Acinetobacter</taxon>
    </lineage>
</organism>
<dbReference type="RefSeq" id="WP_076033348.1">
    <property type="nucleotide sequence ID" value="NZ_CP016896.1"/>
</dbReference>
<dbReference type="eggNOG" id="COG2207">
    <property type="taxonomic scope" value="Bacteria"/>
</dbReference>
<dbReference type="InterPro" id="IPR018062">
    <property type="entry name" value="HTH_AraC-typ_CS"/>
</dbReference>
<dbReference type="PROSITE" id="PS00041">
    <property type="entry name" value="HTH_ARAC_FAMILY_1"/>
    <property type="match status" value="1"/>
</dbReference>
<evidence type="ECO:0000256" key="2">
    <source>
        <dbReference type="ARBA" id="ARBA00023125"/>
    </source>
</evidence>
<dbReference type="Pfam" id="PF12833">
    <property type="entry name" value="HTH_18"/>
    <property type="match status" value="1"/>
</dbReference>
<dbReference type="SUPFAM" id="SSF51182">
    <property type="entry name" value="RmlC-like cupins"/>
    <property type="match status" value="1"/>
</dbReference>
<dbReference type="PANTHER" id="PTHR11019">
    <property type="entry name" value="HTH-TYPE TRANSCRIPTIONAL REGULATOR NIMR"/>
    <property type="match status" value="1"/>
</dbReference>
<dbReference type="GO" id="GO:0043565">
    <property type="term" value="F:sequence-specific DNA binding"/>
    <property type="evidence" value="ECO:0007669"/>
    <property type="project" value="InterPro"/>
</dbReference>
<dbReference type="InterPro" id="IPR009057">
    <property type="entry name" value="Homeodomain-like_sf"/>
</dbReference>
<dbReference type="GO" id="GO:0003700">
    <property type="term" value="F:DNA-binding transcription factor activity"/>
    <property type="evidence" value="ECO:0007669"/>
    <property type="project" value="InterPro"/>
</dbReference>
<dbReference type="PROSITE" id="PS01124">
    <property type="entry name" value="HTH_ARAC_FAMILY_2"/>
    <property type="match status" value="1"/>
</dbReference>
<evidence type="ECO:0000256" key="1">
    <source>
        <dbReference type="ARBA" id="ARBA00023015"/>
    </source>
</evidence>
<feature type="domain" description="HTH araC/xylS-type" evidence="4">
    <location>
        <begin position="155"/>
        <end position="256"/>
    </location>
</feature>
<evidence type="ECO:0000313" key="5">
    <source>
        <dbReference type="EMBL" id="APV37061.1"/>
    </source>
</evidence>
<protein>
    <submittedName>
        <fullName evidence="5">AraC family transcriptional regulator</fullName>
    </submittedName>
</protein>
<evidence type="ECO:0000256" key="3">
    <source>
        <dbReference type="ARBA" id="ARBA00023163"/>
    </source>
</evidence>
<sequence>MDLSSVSSAAAMLKEQIDIHEFFFHPHDEVLAHSSLWGDFNFSLNGLLQIQVEQRTFFAPPNYGVWLPPRTTHCCLNIDQPTHFVCIRLHPQLSAKLSDCPKTLEIQSFFHALVKEILDPTRDHSEQSRLHLLQVLLDQLLTAKQYDHYLPSSAHPVLAPILNALADAKRFAQSLQQILDDFEISERHALRLCQQELNMGLSEWRNRAKVVYAVAKIRQGDSVKRIALELGYHQSSSFIAFFKRYTGHTPVQLRTR</sequence>
<keyword evidence="2" id="KW-0238">DNA-binding</keyword>
<dbReference type="InterPro" id="IPR011051">
    <property type="entry name" value="RmlC_Cupin_sf"/>
</dbReference>
<dbReference type="SMART" id="SM00342">
    <property type="entry name" value="HTH_ARAC"/>
    <property type="match status" value="1"/>
</dbReference>
<dbReference type="STRING" id="487316.BEN76_13995"/>
<dbReference type="AlphaFoldDB" id="A0A1P8ELF3"/>
<name>A0A1P8ELF3_9GAMM</name>
<keyword evidence="3" id="KW-0804">Transcription</keyword>
<evidence type="ECO:0000313" key="6">
    <source>
        <dbReference type="Proteomes" id="UP000185674"/>
    </source>
</evidence>
<dbReference type="Proteomes" id="UP000185674">
    <property type="component" value="Chromosome"/>
</dbReference>
<reference evidence="5 6" key="1">
    <citation type="submission" date="2016-08" db="EMBL/GenBank/DDBJ databases">
        <title>Complete genome sequence of Acinetobacter baylyi strain GFJ2.</title>
        <authorList>
            <person name="Tabata M."/>
            <person name="Kuboki S."/>
            <person name="Gibu N."/>
            <person name="Kinouchi Y."/>
            <person name="Vangnai A."/>
            <person name="Kasai D."/>
            <person name="Fukuda M."/>
        </authorList>
    </citation>
    <scope>NUCLEOTIDE SEQUENCE [LARGE SCALE GENOMIC DNA]</scope>
    <source>
        <strain evidence="5 6">GFJ2</strain>
    </source>
</reference>
<dbReference type="PANTHER" id="PTHR11019:SF190">
    <property type="entry name" value="ARAC-FAMILY REGULATORY PROTEIN"/>
    <property type="match status" value="1"/>
</dbReference>
<accession>A0A1P8ELF3</accession>
<dbReference type="KEGG" id="asol:BEN76_13995"/>
<dbReference type="Gene3D" id="1.10.10.60">
    <property type="entry name" value="Homeodomain-like"/>
    <property type="match status" value="1"/>
</dbReference>
<dbReference type="SUPFAM" id="SSF46689">
    <property type="entry name" value="Homeodomain-like"/>
    <property type="match status" value="1"/>
</dbReference>